<sequence>MEFLLLPDSNGGHYHWVIQGPKLRSLSIDTVSDDNWQINDLPSLEKAEIDCGEYSPDRDLVKLMTGLAHVKKLKIAVPQRLCQKNPTF</sequence>
<dbReference type="EMBL" id="RWGY01000009">
    <property type="protein sequence ID" value="TVU34314.1"/>
    <property type="molecule type" value="Genomic_DNA"/>
</dbReference>
<evidence type="ECO:0000313" key="1">
    <source>
        <dbReference type="EMBL" id="TVU34314.1"/>
    </source>
</evidence>
<reference evidence="1 2" key="1">
    <citation type="journal article" date="2019" name="Sci. Rep.">
        <title>A high-quality genome of Eragrostis curvula grass provides insights into Poaceae evolution and supports new strategies to enhance forage quality.</title>
        <authorList>
            <person name="Carballo J."/>
            <person name="Santos B.A.C.M."/>
            <person name="Zappacosta D."/>
            <person name="Garbus I."/>
            <person name="Selva J.P."/>
            <person name="Gallo C.A."/>
            <person name="Diaz A."/>
            <person name="Albertini E."/>
            <person name="Caccamo M."/>
            <person name="Echenique V."/>
        </authorList>
    </citation>
    <scope>NUCLEOTIDE SEQUENCE [LARGE SCALE GENOMIC DNA]</scope>
    <source>
        <strain evidence="2">cv. Victoria</strain>
        <tissue evidence="1">Leaf</tissue>
    </source>
</reference>
<feature type="non-terminal residue" evidence="1">
    <location>
        <position position="1"/>
    </location>
</feature>
<evidence type="ECO:0008006" key="3">
    <source>
        <dbReference type="Google" id="ProtNLM"/>
    </source>
</evidence>
<accession>A0A5J9VG12</accession>
<organism evidence="1 2">
    <name type="scientific">Eragrostis curvula</name>
    <name type="common">weeping love grass</name>
    <dbReference type="NCBI Taxonomy" id="38414"/>
    <lineage>
        <taxon>Eukaryota</taxon>
        <taxon>Viridiplantae</taxon>
        <taxon>Streptophyta</taxon>
        <taxon>Embryophyta</taxon>
        <taxon>Tracheophyta</taxon>
        <taxon>Spermatophyta</taxon>
        <taxon>Magnoliopsida</taxon>
        <taxon>Liliopsida</taxon>
        <taxon>Poales</taxon>
        <taxon>Poaceae</taxon>
        <taxon>PACMAD clade</taxon>
        <taxon>Chloridoideae</taxon>
        <taxon>Eragrostideae</taxon>
        <taxon>Eragrostidinae</taxon>
        <taxon>Eragrostis</taxon>
    </lineage>
</organism>
<proteinExistence type="predicted"/>
<evidence type="ECO:0000313" key="2">
    <source>
        <dbReference type="Proteomes" id="UP000324897"/>
    </source>
</evidence>
<dbReference type="AlphaFoldDB" id="A0A5J9VG12"/>
<dbReference type="Gramene" id="TVU34314">
    <property type="protein sequence ID" value="TVU34314"/>
    <property type="gene ID" value="EJB05_16145"/>
</dbReference>
<comment type="caution">
    <text evidence="1">The sequence shown here is derived from an EMBL/GenBank/DDBJ whole genome shotgun (WGS) entry which is preliminary data.</text>
</comment>
<name>A0A5J9VG12_9POAL</name>
<dbReference type="Proteomes" id="UP000324897">
    <property type="component" value="Unassembled WGS sequence"/>
</dbReference>
<gene>
    <name evidence="1" type="ORF">EJB05_16145</name>
</gene>
<keyword evidence="2" id="KW-1185">Reference proteome</keyword>
<protein>
    <recommendedName>
        <fullName evidence="3">FBD domain-containing protein</fullName>
    </recommendedName>
</protein>